<proteinExistence type="predicted"/>
<comment type="caution">
    <text evidence="2">The sequence shown here is derived from an EMBL/GenBank/DDBJ whole genome shotgun (WGS) entry which is preliminary data.</text>
</comment>
<organism evidence="2 3">
    <name type="scientific">Euroglyphus maynei</name>
    <name type="common">Mayne's house dust mite</name>
    <dbReference type="NCBI Taxonomy" id="6958"/>
    <lineage>
        <taxon>Eukaryota</taxon>
        <taxon>Metazoa</taxon>
        <taxon>Ecdysozoa</taxon>
        <taxon>Arthropoda</taxon>
        <taxon>Chelicerata</taxon>
        <taxon>Arachnida</taxon>
        <taxon>Acari</taxon>
        <taxon>Acariformes</taxon>
        <taxon>Sarcoptiformes</taxon>
        <taxon>Astigmata</taxon>
        <taxon>Psoroptidia</taxon>
        <taxon>Analgoidea</taxon>
        <taxon>Pyroglyphidae</taxon>
        <taxon>Pyroglyphinae</taxon>
        <taxon>Euroglyphus</taxon>
    </lineage>
</organism>
<keyword evidence="3" id="KW-1185">Reference proteome</keyword>
<dbReference type="Proteomes" id="UP000194236">
    <property type="component" value="Unassembled WGS sequence"/>
</dbReference>
<feature type="region of interest" description="Disordered" evidence="1">
    <location>
        <begin position="73"/>
        <end position="132"/>
    </location>
</feature>
<sequence length="164" mass="18559">MKLDVVLSGVNALSQVMIQVLPQLAKTCQVNGNDGFASFLPFLNKMDSDQENTSPAALLQAMLDQKIFDTFNSDDSSSSFSDKMDSKDKNNEKVTEKSDNNSALNDEKQQQPQQESSKKNPLNMITIDQSEQLRKKEQELWRNIMEKIRQQINNNNGNLKSKSK</sequence>
<feature type="compositionally biased region" description="Basic and acidic residues" evidence="1">
    <location>
        <begin position="82"/>
        <end position="109"/>
    </location>
</feature>
<gene>
    <name evidence="2" type="ORF">BLA29_011693</name>
</gene>
<dbReference type="OrthoDB" id="10495756at2759"/>
<accession>A0A1Y3BPU2</accession>
<protein>
    <submittedName>
        <fullName evidence="2">Uncharacterized protein</fullName>
    </submittedName>
</protein>
<reference evidence="2 3" key="1">
    <citation type="submission" date="2017-03" db="EMBL/GenBank/DDBJ databases">
        <title>Genome Survey of Euroglyphus maynei.</title>
        <authorList>
            <person name="Arlian L.G."/>
            <person name="Morgan M.S."/>
            <person name="Rider S.D."/>
        </authorList>
    </citation>
    <scope>NUCLEOTIDE SEQUENCE [LARGE SCALE GENOMIC DNA]</scope>
    <source>
        <strain evidence="2">Arlian Lab</strain>
        <tissue evidence="2">Whole body</tissue>
    </source>
</reference>
<evidence type="ECO:0000256" key="1">
    <source>
        <dbReference type="SAM" id="MobiDB-lite"/>
    </source>
</evidence>
<dbReference type="AlphaFoldDB" id="A0A1Y3BPU2"/>
<dbReference type="EMBL" id="MUJZ01010286">
    <property type="protein sequence ID" value="OTF82087.1"/>
    <property type="molecule type" value="Genomic_DNA"/>
</dbReference>
<evidence type="ECO:0000313" key="3">
    <source>
        <dbReference type="Proteomes" id="UP000194236"/>
    </source>
</evidence>
<name>A0A1Y3BPU2_EURMA</name>
<evidence type="ECO:0000313" key="2">
    <source>
        <dbReference type="EMBL" id="OTF82087.1"/>
    </source>
</evidence>